<evidence type="ECO:0000313" key="2">
    <source>
        <dbReference type="EMBL" id="XCH76415.1"/>
    </source>
</evidence>
<sequence length="227" mass="24496">MRALFTVADGGYRHLYPLVPLARDLTERGHPVAFAGPSHLTALADEFGFPTVTLSRDPAAGPDVAPASAATPSLSRAPTAVGRYLRNAVHTVPELRTAARDWQADVLVRETAAWSAWLVGELDELPVAVPDYAPTPPRLLAMLLGGLFQQARSLHRWLHLLVGPPRWFPARSLGPATQIRQPPPALYGASEMPSWLSELDGSRPCVYVTLAVVEDGGMLDLFRTGAP</sequence>
<evidence type="ECO:0000313" key="1">
    <source>
        <dbReference type="EMBL" id="XBP95711.1"/>
    </source>
</evidence>
<dbReference type="AlphaFoldDB" id="A0AAU7MED5"/>
<dbReference type="Gene3D" id="3.40.50.2000">
    <property type="entry name" value="Glycogen Phosphorylase B"/>
    <property type="match status" value="2"/>
</dbReference>
<reference evidence="1" key="1">
    <citation type="submission" date="2024-01" db="EMBL/GenBank/DDBJ databases">
        <title>The genome sequence of Micromonospora mangrovi CCTCC AA 2012012.</title>
        <authorList>
            <person name="Gao J."/>
        </authorList>
    </citation>
    <scope>NUCLEOTIDE SEQUENCE</scope>
    <source>
        <strain evidence="1">CCTCC AA 2012012</strain>
    </source>
</reference>
<dbReference type="SUPFAM" id="SSF53756">
    <property type="entry name" value="UDP-Glycosyltransferase/glycogen phosphorylase"/>
    <property type="match status" value="1"/>
</dbReference>
<protein>
    <recommendedName>
        <fullName evidence="3">Glycosyltransferase</fullName>
    </recommendedName>
</protein>
<dbReference type="RefSeq" id="WP_350936776.1">
    <property type="nucleotide sequence ID" value="NZ_CP157762.1"/>
</dbReference>
<gene>
    <name evidence="2" type="ORF">ABUL08_10090</name>
    <name evidence="1" type="ORF">VK199_10040</name>
</gene>
<proteinExistence type="predicted"/>
<dbReference type="EMBL" id="CP157762">
    <property type="protein sequence ID" value="XBP95711.1"/>
    <property type="molecule type" value="Genomic_DNA"/>
</dbReference>
<accession>A0AAU7MED5</accession>
<reference evidence="2" key="2">
    <citation type="submission" date="2024-06" db="EMBL/GenBank/DDBJ databases">
        <title>Micromonospora mangrovi CCTCC AA 2012012 genome sequences.</title>
        <authorList>
            <person name="Gao J."/>
        </authorList>
    </citation>
    <scope>NUCLEOTIDE SEQUENCE</scope>
    <source>
        <strain evidence="2">CCTCC AA 2012012</strain>
    </source>
</reference>
<organism evidence="1">
    <name type="scientific">Micromonospora sp. CCTCC AA 2012012</name>
    <dbReference type="NCBI Taxonomy" id="3111921"/>
    <lineage>
        <taxon>Bacteria</taxon>
        <taxon>Bacillati</taxon>
        <taxon>Actinomycetota</taxon>
        <taxon>Actinomycetes</taxon>
        <taxon>Micromonosporales</taxon>
        <taxon>Micromonosporaceae</taxon>
        <taxon>Micromonospora</taxon>
    </lineage>
</organism>
<name>A0AAU7MED5_9ACTN</name>
<dbReference type="EMBL" id="CP159342">
    <property type="protein sequence ID" value="XCH76415.1"/>
    <property type="molecule type" value="Genomic_DNA"/>
</dbReference>
<evidence type="ECO:0008006" key="3">
    <source>
        <dbReference type="Google" id="ProtNLM"/>
    </source>
</evidence>